<evidence type="ECO:0000259" key="17">
    <source>
        <dbReference type="SMART" id="SM00329"/>
    </source>
</evidence>
<dbReference type="FunCoup" id="A0A2Y9DAU0">
    <property type="interactions" value="119"/>
</dbReference>
<keyword evidence="7 14" id="KW-0399">Innate immunity</keyword>
<dbReference type="GO" id="GO:0001530">
    <property type="term" value="F:lipopolysaccharide binding"/>
    <property type="evidence" value="ECO:0007669"/>
    <property type="project" value="TreeGrafter"/>
</dbReference>
<dbReference type="InParanoid" id="A0A2Y9DAU0"/>
<dbReference type="Gene3D" id="3.15.10.10">
    <property type="entry name" value="Bactericidal permeability-increasing protein, domain 1"/>
    <property type="match status" value="1"/>
</dbReference>
<dbReference type="InterPro" id="IPR017942">
    <property type="entry name" value="Lipid-bd_serum_glycop_N"/>
</dbReference>
<evidence type="ECO:0000256" key="5">
    <source>
        <dbReference type="ARBA" id="ARBA00022525"/>
    </source>
</evidence>
<dbReference type="RefSeq" id="XP_004370632.2">
    <property type="nucleotide sequence ID" value="XM_004370575.2"/>
</dbReference>
<evidence type="ECO:0000313" key="18">
    <source>
        <dbReference type="Proteomes" id="UP000248480"/>
    </source>
</evidence>
<comment type="domain">
    <text evidence="14">The N- and C-terminal barrels adopt an identical fold despite having only 13% of conserved residues.</text>
</comment>
<keyword evidence="10 13" id="KW-1015">Disulfide bond</keyword>
<evidence type="ECO:0000256" key="9">
    <source>
        <dbReference type="ARBA" id="ARBA00023022"/>
    </source>
</evidence>
<dbReference type="GO" id="GO:0045087">
    <property type="term" value="P:innate immune response"/>
    <property type="evidence" value="ECO:0007669"/>
    <property type="project" value="UniProtKB-UniRule"/>
</dbReference>
<accession>A0A2Y9DAU0</accession>
<feature type="domain" description="Lipid-binding serum glycoprotein N-terminal" evidence="16">
    <location>
        <begin position="28"/>
        <end position="253"/>
    </location>
</feature>
<gene>
    <name evidence="19" type="primary">LOC101355058</name>
</gene>
<dbReference type="GO" id="GO:0032715">
    <property type="term" value="P:negative regulation of interleukin-6 production"/>
    <property type="evidence" value="ECO:0007669"/>
    <property type="project" value="TreeGrafter"/>
</dbReference>
<dbReference type="InterPro" id="IPR030675">
    <property type="entry name" value="BPI/LBP"/>
</dbReference>
<evidence type="ECO:0000256" key="1">
    <source>
        <dbReference type="ARBA" id="ARBA00004197"/>
    </source>
</evidence>
<dbReference type="SUPFAM" id="SSF55394">
    <property type="entry name" value="Bactericidal permeability-increasing protein, BPI"/>
    <property type="match status" value="2"/>
</dbReference>
<dbReference type="InterPro" id="IPR017943">
    <property type="entry name" value="Bactericidal_perm-incr_a/b_dom"/>
</dbReference>
<feature type="disulfide bond" evidence="13">
    <location>
        <begin position="155"/>
        <end position="195"/>
    </location>
</feature>
<protein>
    <recommendedName>
        <fullName evidence="4 14">Bactericidal permeability-increasing protein</fullName>
        <shortName evidence="14">BPI</shortName>
    </recommendedName>
</protein>
<evidence type="ECO:0000256" key="15">
    <source>
        <dbReference type="SAM" id="SignalP"/>
    </source>
</evidence>
<dbReference type="FunFam" id="3.15.10.10:FF:000001">
    <property type="entry name" value="phospholipid transfer protein-like"/>
    <property type="match status" value="1"/>
</dbReference>
<evidence type="ECO:0000256" key="2">
    <source>
        <dbReference type="ARBA" id="ARBA00004613"/>
    </source>
</evidence>
<keyword evidence="9 14" id="KW-0044">Antibiotic</keyword>
<dbReference type="KEGG" id="tmu:101355058"/>
<dbReference type="Gene3D" id="3.15.20.10">
    <property type="entry name" value="Bactericidal permeability-increasing protein, domain 2"/>
    <property type="match status" value="1"/>
</dbReference>
<keyword evidence="6 14" id="KW-0929">Antimicrobial</keyword>
<dbReference type="Pfam" id="PF02886">
    <property type="entry name" value="LBP_BPI_CETP_C"/>
    <property type="match status" value="1"/>
</dbReference>
<evidence type="ECO:0000256" key="8">
    <source>
        <dbReference type="ARBA" id="ARBA00022859"/>
    </source>
</evidence>
<comment type="similarity">
    <text evidence="3">Belongs to the BPI/LBP/Plunc superfamily. BPI/LBP family.</text>
</comment>
<feature type="chain" id="PRO_5016155260" description="Bactericidal permeability-increasing protein" evidence="15">
    <location>
        <begin position="21"/>
        <end position="476"/>
    </location>
</feature>
<dbReference type="CDD" id="cd00026">
    <property type="entry name" value="BPI2"/>
    <property type="match status" value="1"/>
</dbReference>
<evidence type="ECO:0000259" key="16">
    <source>
        <dbReference type="SMART" id="SM00328"/>
    </source>
</evidence>
<dbReference type="SMART" id="SM00328">
    <property type="entry name" value="BPI1"/>
    <property type="match status" value="1"/>
</dbReference>
<reference evidence="19" key="1">
    <citation type="submission" date="2025-08" db="UniProtKB">
        <authorList>
            <consortium name="RefSeq"/>
        </authorList>
    </citation>
    <scope>IDENTIFICATION</scope>
</reference>
<dbReference type="GO" id="GO:0032717">
    <property type="term" value="P:negative regulation of interleukin-8 production"/>
    <property type="evidence" value="ECO:0007669"/>
    <property type="project" value="TreeGrafter"/>
</dbReference>
<dbReference type="PANTHER" id="PTHR10504">
    <property type="entry name" value="BACTERICIDAL PERMEABILITY-INCREASING BPI PROTEIN-RELATED"/>
    <property type="match status" value="1"/>
</dbReference>
<dbReference type="FunFam" id="3.15.20.10:FF:000001">
    <property type="entry name" value="Phospholipid transfer protein"/>
    <property type="match status" value="1"/>
</dbReference>
<keyword evidence="14 15" id="KW-0732">Signal</keyword>
<dbReference type="GO" id="GO:0031663">
    <property type="term" value="P:lipopolysaccharide-mediated signaling pathway"/>
    <property type="evidence" value="ECO:0007669"/>
    <property type="project" value="TreeGrafter"/>
</dbReference>
<dbReference type="CDD" id="cd00025">
    <property type="entry name" value="BPI1"/>
    <property type="match status" value="1"/>
</dbReference>
<evidence type="ECO:0000313" key="19">
    <source>
        <dbReference type="RefSeq" id="XP_004370632.2"/>
    </source>
</evidence>
<keyword evidence="11 14" id="KW-0325">Glycoprotein</keyword>
<comment type="subcellular location">
    <subcellularLocation>
        <location evidence="1">Cytoplasmic granule membrane</location>
    </subcellularLocation>
    <subcellularLocation>
        <location evidence="2 14">Secreted</location>
    </subcellularLocation>
</comment>
<keyword evidence="5 14" id="KW-0964">Secreted</keyword>
<comment type="domain">
    <text evidence="14">The N-terminal region may be exposed to the interior of the granule, whereas the C-terminal portion may be embedded in the membrane. During phagocytosis and degranulation, proteases may be released and activated and cleave BPI at the junction of the N- and C-terminal portions of the molecule, providing controlled release of the N-terminal antibacterial fragment when bacteria are ingested.</text>
</comment>
<evidence type="ECO:0000256" key="7">
    <source>
        <dbReference type="ARBA" id="ARBA00022588"/>
    </source>
</evidence>
<dbReference type="GO" id="GO:0005615">
    <property type="term" value="C:extracellular space"/>
    <property type="evidence" value="ECO:0007669"/>
    <property type="project" value="UniProtKB-UniRule"/>
</dbReference>
<dbReference type="Proteomes" id="UP000248480">
    <property type="component" value="Unplaced"/>
</dbReference>
<sequence>MARWAALVVLVVVGTAVAVATNPGFVARITQKGLDYASQEGVAKLRKELEKIKIPDISGRFKIKHFGKVRYSFYSMVIRRFQLPTSRITLVPNVGLKLSISHASVAISGKWKARKSFIKTRGHFDLSVEGISISVDLKLGSNSNSGQPTIACSSCSSSINRVRLHISRSKLGWLIRLFRKKIESVLRKTINSEICKAVRKAVSSELQPYFQTLPVTAKIDAVAGIDYSMVAPPLATANSLDLQLKGEFFSLAHRTPSRISPSALVFPTERDRMVYLGISDYFFNTAGFVYQRAGVLKLTLTDDMIPKESKFRLTTKLFGTLIPEVTRRFPNMKVRILLSVTSPPHLTVDSTGLALTPELEAQTFVVLPNSSLAPLFQLGLSTNVSVMVGVNSDRLIGQLTMDKLQLKLKHSDVGPFSVQSLQTVMNYLLPLLVLPSVNERLQKGFPLPLPARIRLFNLVLQPRQDFLLFGADVYYG</sequence>
<evidence type="ECO:0000256" key="10">
    <source>
        <dbReference type="ARBA" id="ARBA00023157"/>
    </source>
</evidence>
<dbReference type="AlphaFoldDB" id="A0A2Y9DAU0"/>
<evidence type="ECO:0000256" key="13">
    <source>
        <dbReference type="PIRSR" id="PIRSR002417-50"/>
    </source>
</evidence>
<keyword evidence="8 14" id="KW-0391">Immunity</keyword>
<feature type="domain" description="Lipid-binding serum glycoprotein C-terminal" evidence="17">
    <location>
        <begin position="268"/>
        <end position="471"/>
    </location>
</feature>
<dbReference type="PANTHER" id="PTHR10504:SF84">
    <property type="entry name" value="BACTERICIDAL PERMEABILITY-INCREASING PROTEIN"/>
    <property type="match status" value="1"/>
</dbReference>
<dbReference type="PIRSF" id="PIRSF002417">
    <property type="entry name" value="Lipid_binding_protein"/>
    <property type="match status" value="1"/>
</dbReference>
<dbReference type="SMART" id="SM00329">
    <property type="entry name" value="BPI2"/>
    <property type="match status" value="1"/>
</dbReference>
<dbReference type="InterPro" id="IPR001124">
    <property type="entry name" value="Lipid-bd_serum_glycop_C"/>
</dbReference>
<keyword evidence="18" id="KW-1185">Reference proteome</keyword>
<dbReference type="GeneID" id="101355058"/>
<comment type="function">
    <text evidence="14">The cytotoxic action of BPI is limited to many species of Gram-negative bacteria; this specificity may be explained by a strong affinity of the very basic N-terminal half for the negatively charged lipopolysaccharides that are unique to the Gram-negative bacterial outer envelope.</text>
</comment>
<dbReference type="STRING" id="127582.A0A2Y9DAU0"/>
<dbReference type="GO" id="GO:0032720">
    <property type="term" value="P:negative regulation of tumor necrosis factor production"/>
    <property type="evidence" value="ECO:0007669"/>
    <property type="project" value="TreeGrafter"/>
</dbReference>
<dbReference type="Pfam" id="PF01273">
    <property type="entry name" value="LBP_BPI_CETP"/>
    <property type="match status" value="1"/>
</dbReference>
<dbReference type="InterPro" id="IPR032942">
    <property type="entry name" value="BPI/LBP/Plunc"/>
</dbReference>
<dbReference type="GO" id="GO:0050829">
    <property type="term" value="P:defense response to Gram-negative bacterium"/>
    <property type="evidence" value="ECO:0007669"/>
    <property type="project" value="UniProtKB-UniRule"/>
</dbReference>
<evidence type="ECO:0000256" key="3">
    <source>
        <dbReference type="ARBA" id="ARBA00007292"/>
    </source>
</evidence>
<feature type="signal peptide" evidence="15">
    <location>
        <begin position="1"/>
        <end position="20"/>
    </location>
</feature>
<evidence type="ECO:0000256" key="6">
    <source>
        <dbReference type="ARBA" id="ARBA00022529"/>
    </source>
</evidence>
<comment type="subunit">
    <text evidence="12 14">Monomer. Homodimer; disulfide-linked.</text>
</comment>
<evidence type="ECO:0000256" key="11">
    <source>
        <dbReference type="ARBA" id="ARBA00023180"/>
    </source>
</evidence>
<evidence type="ECO:0000256" key="14">
    <source>
        <dbReference type="RuleBase" id="RU369039"/>
    </source>
</evidence>
<organism evidence="18 19">
    <name type="scientific">Trichechus manatus latirostris</name>
    <name type="common">Florida manatee</name>
    <dbReference type="NCBI Taxonomy" id="127582"/>
    <lineage>
        <taxon>Eukaryota</taxon>
        <taxon>Metazoa</taxon>
        <taxon>Chordata</taxon>
        <taxon>Craniata</taxon>
        <taxon>Vertebrata</taxon>
        <taxon>Euteleostomi</taxon>
        <taxon>Mammalia</taxon>
        <taxon>Eutheria</taxon>
        <taxon>Afrotheria</taxon>
        <taxon>Sirenia</taxon>
        <taxon>Trichechidae</taxon>
        <taxon>Trichechus</taxon>
    </lineage>
</organism>
<proteinExistence type="inferred from homology"/>
<name>A0A2Y9DAU0_TRIMA</name>
<evidence type="ECO:0000256" key="12">
    <source>
        <dbReference type="ARBA" id="ARBA00025943"/>
    </source>
</evidence>
<dbReference type="GO" id="GO:0043031">
    <property type="term" value="P:negative regulation of macrophage activation"/>
    <property type="evidence" value="ECO:0007669"/>
    <property type="project" value="TreeGrafter"/>
</dbReference>
<evidence type="ECO:0000256" key="4">
    <source>
        <dbReference type="ARBA" id="ARBA00017827"/>
    </source>
</evidence>